<dbReference type="InterPro" id="IPR027417">
    <property type="entry name" value="P-loop_NTPase"/>
</dbReference>
<keyword evidence="3" id="KW-0067">ATP-binding</keyword>
<keyword evidence="2" id="KW-0547">Nucleotide-binding</keyword>
<dbReference type="PATRIC" id="fig|1341156.4.peg.1772"/>
<evidence type="ECO:0000256" key="2">
    <source>
        <dbReference type="ARBA" id="ARBA00022741"/>
    </source>
</evidence>
<dbReference type="EMBL" id="JEOB01000002">
    <property type="protein sequence ID" value="EXM39566.1"/>
    <property type="molecule type" value="Genomic_DNA"/>
</dbReference>
<dbReference type="Pfam" id="PF00005">
    <property type="entry name" value="ABC_tran"/>
    <property type="match status" value="1"/>
</dbReference>
<dbReference type="GO" id="GO:0016887">
    <property type="term" value="F:ATP hydrolysis activity"/>
    <property type="evidence" value="ECO:0007669"/>
    <property type="project" value="InterPro"/>
</dbReference>
<dbReference type="GO" id="GO:0005524">
    <property type="term" value="F:ATP binding"/>
    <property type="evidence" value="ECO:0007669"/>
    <property type="project" value="UniProtKB-KW"/>
</dbReference>
<evidence type="ECO:0000256" key="1">
    <source>
        <dbReference type="ARBA" id="ARBA00022448"/>
    </source>
</evidence>
<dbReference type="PANTHER" id="PTHR42939:SF3">
    <property type="entry name" value="ABC TRANSPORTER ATP-BINDING COMPONENT"/>
    <property type="match status" value="1"/>
</dbReference>
<accession>A0A011VWF1</accession>
<organism evidence="5 6">
    <name type="scientific">Ruminococcus albus SY3</name>
    <dbReference type="NCBI Taxonomy" id="1341156"/>
    <lineage>
        <taxon>Bacteria</taxon>
        <taxon>Bacillati</taxon>
        <taxon>Bacillota</taxon>
        <taxon>Clostridia</taxon>
        <taxon>Eubacteriales</taxon>
        <taxon>Oscillospiraceae</taxon>
        <taxon>Ruminococcus</taxon>
    </lineage>
</organism>
<sequence length="293" mass="33458">MNEYENAIELRGVNKTYKDFGLENVSFIVPKGCIMGFIGQNGAGKTTTIRSMLNITKINSGEISLLGLDHVQNEAEIKKRIAVVFDDLPFHDMFTPKDIAKILEGMYPEWNNNVYSDYLNRFELPYKKKIGKFSKGMKMKLQIACALSHNAELLIMDEATAGLDPVVRDEILHIFMEYLQDGERSILMSSHITSDLEKIADMVTFIDKGRILLTGYKDEIIEQHGIIKCGYDKLTTIDSDDIVSIRTNNFGAEVMVNNKEQALSKYSDCIIDPANIDDIMLFYVHRYDKEWLR</sequence>
<dbReference type="OrthoDB" id="9804819at2"/>
<dbReference type="InterPro" id="IPR003593">
    <property type="entry name" value="AAA+_ATPase"/>
</dbReference>
<feature type="domain" description="ABC transporter" evidence="4">
    <location>
        <begin position="2"/>
        <end position="233"/>
    </location>
</feature>
<comment type="caution">
    <text evidence="5">The sequence shown here is derived from an EMBL/GenBank/DDBJ whole genome shotgun (WGS) entry which is preliminary data.</text>
</comment>
<evidence type="ECO:0000256" key="3">
    <source>
        <dbReference type="ARBA" id="ARBA00022840"/>
    </source>
</evidence>
<evidence type="ECO:0000313" key="5">
    <source>
        <dbReference type="EMBL" id="EXM39566.1"/>
    </source>
</evidence>
<dbReference type="RefSeq" id="WP_037286303.1">
    <property type="nucleotide sequence ID" value="NZ_JEOB01000002.1"/>
</dbReference>
<dbReference type="Gene3D" id="3.40.50.300">
    <property type="entry name" value="P-loop containing nucleotide triphosphate hydrolases"/>
    <property type="match status" value="1"/>
</dbReference>
<dbReference type="PROSITE" id="PS00211">
    <property type="entry name" value="ABC_TRANSPORTER_1"/>
    <property type="match status" value="1"/>
</dbReference>
<dbReference type="AlphaFoldDB" id="A0A011VWF1"/>
<protein>
    <submittedName>
        <fullName evidence="5">ABC transporter</fullName>
    </submittedName>
</protein>
<dbReference type="InterPro" id="IPR017871">
    <property type="entry name" value="ABC_transporter-like_CS"/>
</dbReference>
<keyword evidence="6" id="KW-1185">Reference proteome</keyword>
<reference evidence="5 6" key="1">
    <citation type="submission" date="2013-06" db="EMBL/GenBank/DDBJ databases">
        <title>Rumen cellulosomics: divergent fiber-degrading strategies revealed by comparative genome-wide analysis of six Ruminococcal strains.</title>
        <authorList>
            <person name="Dassa B."/>
            <person name="Borovok I."/>
            <person name="Lamed R."/>
            <person name="Flint H."/>
            <person name="Yeoman C.J."/>
            <person name="White B."/>
            <person name="Bayer E.A."/>
        </authorList>
    </citation>
    <scope>NUCLEOTIDE SEQUENCE [LARGE SCALE GENOMIC DNA]</scope>
    <source>
        <strain evidence="5 6">SY3</strain>
    </source>
</reference>
<dbReference type="SMART" id="SM00382">
    <property type="entry name" value="AAA"/>
    <property type="match status" value="1"/>
</dbReference>
<dbReference type="CDD" id="cd03230">
    <property type="entry name" value="ABC_DR_subfamily_A"/>
    <property type="match status" value="1"/>
</dbReference>
<dbReference type="PANTHER" id="PTHR42939">
    <property type="entry name" value="ABC TRANSPORTER ATP-BINDING PROTEIN ALBC-RELATED"/>
    <property type="match status" value="1"/>
</dbReference>
<dbReference type="Proteomes" id="UP000021369">
    <property type="component" value="Unassembled WGS sequence"/>
</dbReference>
<evidence type="ECO:0000259" key="4">
    <source>
        <dbReference type="PROSITE" id="PS50893"/>
    </source>
</evidence>
<dbReference type="InterPro" id="IPR003439">
    <property type="entry name" value="ABC_transporter-like_ATP-bd"/>
</dbReference>
<gene>
    <name evidence="5" type="ORF">RASY3_06770</name>
</gene>
<dbReference type="InterPro" id="IPR051782">
    <property type="entry name" value="ABC_Transporter_VariousFunc"/>
</dbReference>
<dbReference type="PROSITE" id="PS50893">
    <property type="entry name" value="ABC_TRANSPORTER_2"/>
    <property type="match status" value="1"/>
</dbReference>
<dbReference type="SUPFAM" id="SSF52540">
    <property type="entry name" value="P-loop containing nucleoside triphosphate hydrolases"/>
    <property type="match status" value="1"/>
</dbReference>
<keyword evidence="1" id="KW-0813">Transport</keyword>
<name>A0A011VWF1_RUMAL</name>
<proteinExistence type="predicted"/>
<evidence type="ECO:0000313" key="6">
    <source>
        <dbReference type="Proteomes" id="UP000021369"/>
    </source>
</evidence>